<sequence length="355" mass="38597">MTPDTDRAAPPPSSAPFLSGWRYRAVIYSVVLSALGYLGVSLWGGWHEVTAAAGQIGFIGLLIALSLSLLNYGLRFLRWQAYLDRMGHAVPWSPSLRIYLSGFALTTTPGKAGETLRGLLLKRWSVPYPHSFAAFFSERLSDLLAVLLLTLFGLTLYPDAWPIIGLGTASVALGLLTLSNQAFVHRLEAGLSGDSKLTNLLRHLFQVAHQARRCHQPRLLAGAMLLSLIAWASEAVAFFLILRWMGMDVSLAFAVFVYALSMLAGALSFMPGGLGGAEGVMIGLLLWQGMDNSDAVAATLVIRVATLWFAVFLGFLMLSIQLRDSRSEQTGNSKDRTRQQSNNTKTSGTEHHGTD</sequence>
<evidence type="ECO:0000256" key="7">
    <source>
        <dbReference type="SAM" id="Phobius"/>
    </source>
</evidence>
<reference evidence="9" key="1">
    <citation type="journal article" date="2019" name="Int. J. Syst. Evol. Microbiol.">
        <title>The Global Catalogue of Microorganisms (GCM) 10K type strain sequencing project: providing services to taxonomists for standard genome sequencing and annotation.</title>
        <authorList>
            <consortium name="The Broad Institute Genomics Platform"/>
            <consortium name="The Broad Institute Genome Sequencing Center for Infectious Disease"/>
            <person name="Wu L."/>
            <person name="Ma J."/>
        </authorList>
    </citation>
    <scope>NUCLEOTIDE SEQUENCE [LARGE SCALE GENOMIC DNA]</scope>
    <source>
        <strain evidence="9">KACC 12597</strain>
    </source>
</reference>
<dbReference type="RefSeq" id="WP_386025511.1">
    <property type="nucleotide sequence ID" value="NZ_JBHUHX010000016.1"/>
</dbReference>
<feature type="region of interest" description="Disordered" evidence="6">
    <location>
        <begin position="328"/>
        <end position="355"/>
    </location>
</feature>
<evidence type="ECO:0000313" key="9">
    <source>
        <dbReference type="Proteomes" id="UP001597337"/>
    </source>
</evidence>
<evidence type="ECO:0000256" key="4">
    <source>
        <dbReference type="ARBA" id="ARBA00022989"/>
    </source>
</evidence>
<dbReference type="PANTHER" id="PTHR39087:SF2">
    <property type="entry name" value="UPF0104 MEMBRANE PROTEIN MJ1595"/>
    <property type="match status" value="1"/>
</dbReference>
<keyword evidence="9" id="KW-1185">Reference proteome</keyword>
<dbReference type="PANTHER" id="PTHR39087">
    <property type="entry name" value="UPF0104 MEMBRANE PROTEIN MJ1595"/>
    <property type="match status" value="1"/>
</dbReference>
<keyword evidence="3 7" id="KW-0812">Transmembrane</keyword>
<protein>
    <submittedName>
        <fullName evidence="8">YbhN family protein</fullName>
    </submittedName>
</protein>
<feature type="transmembrane region" description="Helical" evidence="7">
    <location>
        <begin position="249"/>
        <end position="267"/>
    </location>
</feature>
<keyword evidence="2" id="KW-1003">Cell membrane</keyword>
<dbReference type="Proteomes" id="UP001597337">
    <property type="component" value="Unassembled WGS sequence"/>
</dbReference>
<name>A0ABW4Y9Q0_9GAMM</name>
<keyword evidence="4 7" id="KW-1133">Transmembrane helix</keyword>
<evidence type="ECO:0000256" key="3">
    <source>
        <dbReference type="ARBA" id="ARBA00022692"/>
    </source>
</evidence>
<comment type="subcellular location">
    <subcellularLocation>
        <location evidence="1">Cell membrane</location>
        <topology evidence="1">Multi-pass membrane protein</topology>
    </subcellularLocation>
</comment>
<keyword evidence="5 7" id="KW-0472">Membrane</keyword>
<evidence type="ECO:0000313" key="8">
    <source>
        <dbReference type="EMBL" id="MFD2111791.1"/>
    </source>
</evidence>
<evidence type="ECO:0000256" key="2">
    <source>
        <dbReference type="ARBA" id="ARBA00022475"/>
    </source>
</evidence>
<evidence type="ECO:0000256" key="6">
    <source>
        <dbReference type="SAM" id="MobiDB-lite"/>
    </source>
</evidence>
<feature type="transmembrane region" description="Helical" evidence="7">
    <location>
        <begin position="25"/>
        <end position="46"/>
    </location>
</feature>
<proteinExistence type="predicted"/>
<evidence type="ECO:0000256" key="1">
    <source>
        <dbReference type="ARBA" id="ARBA00004651"/>
    </source>
</evidence>
<evidence type="ECO:0000256" key="5">
    <source>
        <dbReference type="ARBA" id="ARBA00023136"/>
    </source>
</evidence>
<feature type="transmembrane region" description="Helical" evidence="7">
    <location>
        <begin position="52"/>
        <end position="74"/>
    </location>
</feature>
<feature type="transmembrane region" description="Helical" evidence="7">
    <location>
        <begin position="296"/>
        <end position="318"/>
    </location>
</feature>
<feature type="transmembrane region" description="Helical" evidence="7">
    <location>
        <begin position="132"/>
        <end position="154"/>
    </location>
</feature>
<feature type="transmembrane region" description="Helical" evidence="7">
    <location>
        <begin position="219"/>
        <end position="243"/>
    </location>
</feature>
<dbReference type="Pfam" id="PF03706">
    <property type="entry name" value="LPG_synthase_TM"/>
    <property type="match status" value="1"/>
</dbReference>
<organism evidence="8 9">
    <name type="scientific">Thiorhodococcus fuscus</name>
    <dbReference type="NCBI Taxonomy" id="527200"/>
    <lineage>
        <taxon>Bacteria</taxon>
        <taxon>Pseudomonadati</taxon>
        <taxon>Pseudomonadota</taxon>
        <taxon>Gammaproteobacteria</taxon>
        <taxon>Chromatiales</taxon>
        <taxon>Chromatiaceae</taxon>
        <taxon>Thiorhodococcus</taxon>
    </lineage>
</organism>
<comment type="caution">
    <text evidence="8">The sequence shown here is derived from an EMBL/GenBank/DDBJ whole genome shotgun (WGS) entry which is preliminary data.</text>
</comment>
<feature type="compositionally biased region" description="Basic and acidic residues" evidence="6">
    <location>
        <begin position="328"/>
        <end position="338"/>
    </location>
</feature>
<dbReference type="EMBL" id="JBHUHX010000016">
    <property type="protein sequence ID" value="MFD2111791.1"/>
    <property type="molecule type" value="Genomic_DNA"/>
</dbReference>
<gene>
    <name evidence="8" type="ORF">ACFSJC_08065</name>
</gene>
<accession>A0ABW4Y9Q0</accession>
<dbReference type="NCBIfam" id="TIGR00374">
    <property type="entry name" value="flippase-like domain"/>
    <property type="match status" value="1"/>
</dbReference>
<dbReference type="InterPro" id="IPR022791">
    <property type="entry name" value="L-PG_synthase/AglD"/>
</dbReference>